<evidence type="ECO:0000256" key="4">
    <source>
        <dbReference type="ARBA" id="ARBA00022692"/>
    </source>
</evidence>
<comment type="subcellular location">
    <subcellularLocation>
        <location evidence="1">Cell inner membrane</location>
    </subcellularLocation>
</comment>
<gene>
    <name evidence="9" type="ORF">RY831_11875</name>
</gene>
<keyword evidence="2" id="KW-1003">Cell membrane</keyword>
<feature type="transmembrane region" description="Helical" evidence="7">
    <location>
        <begin position="22"/>
        <end position="43"/>
    </location>
</feature>
<keyword evidence="4 7" id="KW-0812">Transmembrane</keyword>
<proteinExistence type="predicted"/>
<dbReference type="InterPro" id="IPR003399">
    <property type="entry name" value="Mce/MlaD"/>
</dbReference>
<feature type="domain" description="Mce/MlaD" evidence="8">
    <location>
        <begin position="50"/>
        <end position="140"/>
    </location>
</feature>
<sequence>MTDHPHNDSGIPHAVAVPRRRWAVSLVWLIPIVAALLGAWVAVQQVMSQGPTITITFKNAEGLEAGRTKVRYKDVDIGTVKNITISKDRSQVIVTAEMSKQAEDLIVADTRFWVVRPRVTFNSVTGIGTLLSGAFIGVDVGKSEETKRNFAGLDTPPPVTSDSPGRRFTLRADDIGSLYIGAPIYYRRVQVGNVTAYTLDEDGKGVTLEIFVNEPNDRFVTSNTRFWHASGIDISLEGSGFKLNTESLISVVVGGIAFQSPPEGSAGEPAAANASFTLFGNKEDALKRVGQDVQTYLLYFGESLRGLAPGAPVDFRGIVIGEVKAVSVEYDRDSKTLRFPVEIEIYPERMRSRYRPGAPQLSAMEREPHVLFDRLVARGFRAQLKTANLLTGQLLIALDFFPNAPRTKIDWSKTPATLPTVPGAFEDLQETLSSIARKLEKVPFDTIGNNLDKSLVSLRATLESADKLVRQLDGSVLPEVKQTLEQARKTLGNAERTLASDAPVQQDLRDTLNEVGRAAQSVRELTDYLSRHPEALLRGKKEEE</sequence>
<accession>A0ABU6J889</accession>
<feature type="domain" description="Mce/MlaD" evidence="8">
    <location>
        <begin position="294"/>
        <end position="400"/>
    </location>
</feature>
<dbReference type="PANTHER" id="PTHR30462">
    <property type="entry name" value="INTERMEMBRANE TRANSPORT PROTEIN PQIB-RELATED"/>
    <property type="match status" value="1"/>
</dbReference>
<evidence type="ECO:0000256" key="5">
    <source>
        <dbReference type="ARBA" id="ARBA00022989"/>
    </source>
</evidence>
<keyword evidence="3" id="KW-0997">Cell inner membrane</keyword>
<evidence type="ECO:0000256" key="2">
    <source>
        <dbReference type="ARBA" id="ARBA00022475"/>
    </source>
</evidence>
<name>A0ABU6J889_9BURK</name>
<organism evidence="9 10">
    <name type="scientific">Noviherbaspirillum album</name>
    <dbReference type="NCBI Taxonomy" id="3080276"/>
    <lineage>
        <taxon>Bacteria</taxon>
        <taxon>Pseudomonadati</taxon>
        <taxon>Pseudomonadota</taxon>
        <taxon>Betaproteobacteria</taxon>
        <taxon>Burkholderiales</taxon>
        <taxon>Oxalobacteraceae</taxon>
        <taxon>Noviherbaspirillum</taxon>
    </lineage>
</organism>
<keyword evidence="10" id="KW-1185">Reference proteome</keyword>
<dbReference type="Pfam" id="PF02470">
    <property type="entry name" value="MlaD"/>
    <property type="match status" value="3"/>
</dbReference>
<evidence type="ECO:0000256" key="7">
    <source>
        <dbReference type="SAM" id="Phobius"/>
    </source>
</evidence>
<evidence type="ECO:0000313" key="9">
    <source>
        <dbReference type="EMBL" id="MEC4719851.1"/>
    </source>
</evidence>
<reference evidence="9 10" key="1">
    <citation type="submission" date="2023-10" db="EMBL/GenBank/DDBJ databases">
        <title>Noviherbaspirillum sp. CPCC 100848 genome assembly.</title>
        <authorList>
            <person name="Li X.Y."/>
            <person name="Fang X.M."/>
        </authorList>
    </citation>
    <scope>NUCLEOTIDE SEQUENCE [LARGE SCALE GENOMIC DNA]</scope>
    <source>
        <strain evidence="9 10">CPCC 100848</strain>
    </source>
</reference>
<keyword evidence="5 7" id="KW-1133">Transmembrane helix</keyword>
<evidence type="ECO:0000256" key="1">
    <source>
        <dbReference type="ARBA" id="ARBA00004533"/>
    </source>
</evidence>
<evidence type="ECO:0000259" key="8">
    <source>
        <dbReference type="Pfam" id="PF02470"/>
    </source>
</evidence>
<feature type="domain" description="Mce/MlaD" evidence="8">
    <location>
        <begin position="165"/>
        <end position="232"/>
    </location>
</feature>
<evidence type="ECO:0000256" key="6">
    <source>
        <dbReference type="ARBA" id="ARBA00023136"/>
    </source>
</evidence>
<dbReference type="EMBL" id="JAWIIV010000008">
    <property type="protein sequence ID" value="MEC4719851.1"/>
    <property type="molecule type" value="Genomic_DNA"/>
</dbReference>
<evidence type="ECO:0000313" key="10">
    <source>
        <dbReference type="Proteomes" id="UP001352263"/>
    </source>
</evidence>
<dbReference type="PANTHER" id="PTHR30462:SF0">
    <property type="entry name" value="INTERMEMBRANE TRANSPORT PROTEIN YEBT"/>
    <property type="match status" value="1"/>
</dbReference>
<keyword evidence="6 7" id="KW-0472">Membrane</keyword>
<evidence type="ECO:0000256" key="3">
    <source>
        <dbReference type="ARBA" id="ARBA00022519"/>
    </source>
</evidence>
<protein>
    <submittedName>
        <fullName evidence="9">MlaD family protein</fullName>
    </submittedName>
</protein>
<comment type="caution">
    <text evidence="9">The sequence shown here is derived from an EMBL/GenBank/DDBJ whole genome shotgun (WGS) entry which is preliminary data.</text>
</comment>
<dbReference type="RefSeq" id="WP_326506563.1">
    <property type="nucleotide sequence ID" value="NZ_JAWIIV010000008.1"/>
</dbReference>
<dbReference type="InterPro" id="IPR051800">
    <property type="entry name" value="PqiA-PqiB_transport"/>
</dbReference>
<dbReference type="Proteomes" id="UP001352263">
    <property type="component" value="Unassembled WGS sequence"/>
</dbReference>